<dbReference type="OrthoDB" id="3453271at2"/>
<keyword evidence="6" id="KW-0812">Transmembrane</keyword>
<dbReference type="PANTHER" id="PTHR43133">
    <property type="entry name" value="RNA POLYMERASE ECF-TYPE SIGMA FACTO"/>
    <property type="match status" value="1"/>
</dbReference>
<dbReference type="GO" id="GO:0006352">
    <property type="term" value="P:DNA-templated transcription initiation"/>
    <property type="evidence" value="ECO:0007669"/>
    <property type="project" value="InterPro"/>
</dbReference>
<dbReference type="RefSeq" id="WP_116022943.1">
    <property type="nucleotide sequence ID" value="NZ_QTTT01000001.1"/>
</dbReference>
<dbReference type="Pfam" id="PF04542">
    <property type="entry name" value="Sigma70_r2"/>
    <property type="match status" value="1"/>
</dbReference>
<evidence type="ECO:0000256" key="3">
    <source>
        <dbReference type="ARBA" id="ARBA00023125"/>
    </source>
</evidence>
<keyword evidence="6" id="KW-1133">Transmembrane helix</keyword>
<evidence type="ECO:0000256" key="4">
    <source>
        <dbReference type="ARBA" id="ARBA00023163"/>
    </source>
</evidence>
<feature type="transmembrane region" description="Helical" evidence="6">
    <location>
        <begin position="419"/>
        <end position="440"/>
    </location>
</feature>
<sequence>MPRWPTRSPDTDRRFVDGLNQGGGKALGALYDAYAESLYDYCLSMVADGKAAADIVHDTFIDAHRRAARMRDRRQLRAWLYAGARRRCLQRGRARGLSWNWASGSAWLDEVLAADSGVSPGELRELVESALGRLDFADQELLLLTLRHGLSAAEIAAVVGQPARRTAGLVAQAEANAETAITSELGAMSQRCLAGRALIRALHPSEAPLELADRTAALAAEPRVVDPADAETGEAGESLAALPTDVRVAPVPGGRRVERAPAVRESVLVGAGGVRTGGSGGSGDEPRTPHRRAGRQGPGGPQGPRRRPGPGRRGNATAGPRRGRRRAPGALHDGADPALALHLDDCEDCGRRDRVTAVALLELAPVPVLPAALRPRVVHTATDSELSGHRADIAARGGNLTPEGMPRQPDVPSPYTRRWLFLGGGAAGALLTAIAAIMLMSPMSSDLRFPFDPRPQPSIGDVRQETSDRRNGGPEALAPSGSGAGAGGGGSQRPAPPDPFQRGGPDGPQGPGRPLPVPPPNRPGDPSDPPTPPPPAGRLAVGETKLVLDRDGETITLTAVQGQVGWTAASDNERVVLSAETGTIKAGESIELRVVMKRGLVTLPGGAKITITDQQGVRQEVTVTWNLGLLG</sequence>
<dbReference type="InterPro" id="IPR039425">
    <property type="entry name" value="RNA_pol_sigma-70-like"/>
</dbReference>
<dbReference type="EMBL" id="QTTT01000001">
    <property type="protein sequence ID" value="REE97449.1"/>
    <property type="molecule type" value="Genomic_DNA"/>
</dbReference>
<dbReference type="GO" id="GO:0016987">
    <property type="term" value="F:sigma factor activity"/>
    <property type="evidence" value="ECO:0007669"/>
    <property type="project" value="UniProtKB-KW"/>
</dbReference>
<dbReference type="Gene3D" id="1.10.1740.10">
    <property type="match status" value="1"/>
</dbReference>
<dbReference type="InterPro" id="IPR014284">
    <property type="entry name" value="RNA_pol_sigma-70_dom"/>
</dbReference>
<evidence type="ECO:0000256" key="1">
    <source>
        <dbReference type="ARBA" id="ARBA00023015"/>
    </source>
</evidence>
<dbReference type="AlphaFoldDB" id="A0A3D9SNF0"/>
<protein>
    <submittedName>
        <fullName evidence="8">RNA polymerase sigma factor (Sigma-70 family)</fullName>
    </submittedName>
</protein>
<feature type="compositionally biased region" description="Gly residues" evidence="5">
    <location>
        <begin position="270"/>
        <end position="283"/>
    </location>
</feature>
<dbReference type="Proteomes" id="UP000256661">
    <property type="component" value="Unassembled WGS sequence"/>
</dbReference>
<feature type="compositionally biased region" description="Pro residues" evidence="5">
    <location>
        <begin position="511"/>
        <end position="536"/>
    </location>
</feature>
<comment type="caution">
    <text evidence="8">The sequence shown here is derived from an EMBL/GenBank/DDBJ whole genome shotgun (WGS) entry which is preliminary data.</text>
</comment>
<dbReference type="NCBIfam" id="TIGR02937">
    <property type="entry name" value="sigma70-ECF"/>
    <property type="match status" value="1"/>
</dbReference>
<keyword evidence="1" id="KW-0805">Transcription regulation</keyword>
<feature type="region of interest" description="Disordered" evidence="5">
    <location>
        <begin position="449"/>
        <end position="539"/>
    </location>
</feature>
<accession>A0A3D9SNF0</accession>
<dbReference type="InterPro" id="IPR007627">
    <property type="entry name" value="RNA_pol_sigma70_r2"/>
</dbReference>
<keyword evidence="6" id="KW-0472">Membrane</keyword>
<feature type="domain" description="RNA polymerase sigma-70 region 2" evidence="7">
    <location>
        <begin position="30"/>
        <end position="95"/>
    </location>
</feature>
<evidence type="ECO:0000256" key="2">
    <source>
        <dbReference type="ARBA" id="ARBA00023082"/>
    </source>
</evidence>
<dbReference type="GO" id="GO:0003677">
    <property type="term" value="F:DNA binding"/>
    <property type="evidence" value="ECO:0007669"/>
    <property type="project" value="UniProtKB-KW"/>
</dbReference>
<keyword evidence="2" id="KW-0731">Sigma factor</keyword>
<proteinExistence type="predicted"/>
<evidence type="ECO:0000313" key="9">
    <source>
        <dbReference type="Proteomes" id="UP000256661"/>
    </source>
</evidence>
<keyword evidence="4" id="KW-0804">Transcription</keyword>
<evidence type="ECO:0000259" key="7">
    <source>
        <dbReference type="Pfam" id="PF04542"/>
    </source>
</evidence>
<keyword evidence="9" id="KW-1185">Reference proteome</keyword>
<evidence type="ECO:0000256" key="5">
    <source>
        <dbReference type="SAM" id="MobiDB-lite"/>
    </source>
</evidence>
<evidence type="ECO:0000256" key="6">
    <source>
        <dbReference type="SAM" id="Phobius"/>
    </source>
</evidence>
<evidence type="ECO:0000313" key="8">
    <source>
        <dbReference type="EMBL" id="REE97449.1"/>
    </source>
</evidence>
<dbReference type="SUPFAM" id="SSF88946">
    <property type="entry name" value="Sigma2 domain of RNA polymerase sigma factors"/>
    <property type="match status" value="1"/>
</dbReference>
<dbReference type="PANTHER" id="PTHR43133:SF8">
    <property type="entry name" value="RNA POLYMERASE SIGMA FACTOR HI_1459-RELATED"/>
    <property type="match status" value="1"/>
</dbReference>
<reference evidence="8 9" key="1">
    <citation type="submission" date="2018-08" db="EMBL/GenBank/DDBJ databases">
        <title>Sequencing the genomes of 1000 actinobacteria strains.</title>
        <authorList>
            <person name="Klenk H.-P."/>
        </authorList>
    </citation>
    <scope>NUCLEOTIDE SEQUENCE [LARGE SCALE GENOMIC DNA]</scope>
    <source>
        <strain evidence="8 9">DSM 43927</strain>
    </source>
</reference>
<keyword evidence="3" id="KW-0238">DNA-binding</keyword>
<name>A0A3D9SNF0_9ACTN</name>
<feature type="compositionally biased region" description="Basic and acidic residues" evidence="5">
    <location>
        <begin position="462"/>
        <end position="472"/>
    </location>
</feature>
<gene>
    <name evidence="8" type="ORF">DFJ69_2921</name>
</gene>
<feature type="region of interest" description="Disordered" evidence="5">
    <location>
        <begin position="257"/>
        <end position="335"/>
    </location>
</feature>
<dbReference type="InterPro" id="IPR013325">
    <property type="entry name" value="RNA_pol_sigma_r2"/>
</dbReference>
<organism evidence="8 9">
    <name type="scientific">Thermomonospora umbrina</name>
    <dbReference type="NCBI Taxonomy" id="111806"/>
    <lineage>
        <taxon>Bacteria</taxon>
        <taxon>Bacillati</taxon>
        <taxon>Actinomycetota</taxon>
        <taxon>Actinomycetes</taxon>
        <taxon>Streptosporangiales</taxon>
        <taxon>Thermomonosporaceae</taxon>
        <taxon>Thermomonospora</taxon>
    </lineage>
</organism>
<feature type="compositionally biased region" description="Gly residues" evidence="5">
    <location>
        <begin position="482"/>
        <end position="491"/>
    </location>
</feature>